<dbReference type="GO" id="GO:0008413">
    <property type="term" value="F:8-oxo-7,8-dihydroguanosine triphosphate pyrophosphatase activity"/>
    <property type="evidence" value="ECO:0007669"/>
    <property type="project" value="InterPro"/>
</dbReference>
<organism evidence="23 24">
    <name type="scientific">Manduca sexta</name>
    <name type="common">Tobacco hawkmoth</name>
    <name type="synonym">Tobacco hornworm</name>
    <dbReference type="NCBI Taxonomy" id="7130"/>
    <lineage>
        <taxon>Eukaryota</taxon>
        <taxon>Metazoa</taxon>
        <taxon>Ecdysozoa</taxon>
        <taxon>Arthropoda</taxon>
        <taxon>Hexapoda</taxon>
        <taxon>Insecta</taxon>
        <taxon>Pterygota</taxon>
        <taxon>Neoptera</taxon>
        <taxon>Endopterygota</taxon>
        <taxon>Lepidoptera</taxon>
        <taxon>Glossata</taxon>
        <taxon>Ditrysia</taxon>
        <taxon>Bombycoidea</taxon>
        <taxon>Sphingidae</taxon>
        <taxon>Sphinginae</taxon>
        <taxon>Sphingini</taxon>
        <taxon>Manduca</taxon>
    </lineage>
</organism>
<name>A0A921ZD67_MANSE</name>
<dbReference type="GO" id="GO:0042262">
    <property type="term" value="P:DNA protection"/>
    <property type="evidence" value="ECO:0007669"/>
    <property type="project" value="InterPro"/>
</dbReference>
<comment type="catalytic activity">
    <reaction evidence="9">
        <text>8-oxo-dGTP + H2O = 8-oxo-dGMP + diphosphate + H(+)</text>
        <dbReference type="Rhea" id="RHEA:31575"/>
        <dbReference type="ChEBI" id="CHEBI:15377"/>
        <dbReference type="ChEBI" id="CHEBI:15378"/>
        <dbReference type="ChEBI" id="CHEBI:33019"/>
        <dbReference type="ChEBI" id="CHEBI:63224"/>
        <dbReference type="ChEBI" id="CHEBI:77896"/>
    </reaction>
    <physiologicalReaction direction="left-to-right" evidence="9">
        <dbReference type="Rhea" id="RHEA:31576"/>
    </physiologicalReaction>
</comment>
<comment type="catalytic activity">
    <reaction evidence="20">
        <text>N(6)-methyl-dATP + H2O = N(6)-methyl-dAMP + diphosphate + H(+)</text>
        <dbReference type="Rhea" id="RHEA:67604"/>
        <dbReference type="ChEBI" id="CHEBI:15377"/>
        <dbReference type="ChEBI" id="CHEBI:15378"/>
        <dbReference type="ChEBI" id="CHEBI:33019"/>
        <dbReference type="ChEBI" id="CHEBI:169976"/>
        <dbReference type="ChEBI" id="CHEBI:172872"/>
    </reaction>
    <physiologicalReaction direction="left-to-right" evidence="20">
        <dbReference type="Rhea" id="RHEA:67605"/>
    </physiologicalReaction>
</comment>
<comment type="cofactor">
    <cofactor evidence="1">
        <name>Mg(2+)</name>
        <dbReference type="ChEBI" id="CHEBI:18420"/>
    </cofactor>
</comment>
<reference evidence="23" key="2">
    <citation type="submission" date="2020-12" db="EMBL/GenBank/DDBJ databases">
        <authorList>
            <person name="Kanost M."/>
        </authorList>
    </citation>
    <scope>NUCLEOTIDE SEQUENCE</scope>
</reference>
<evidence type="ECO:0000256" key="18">
    <source>
        <dbReference type="ARBA" id="ARBA00048002"/>
    </source>
</evidence>
<keyword evidence="6" id="KW-0460">Magnesium</keyword>
<evidence type="ECO:0000256" key="19">
    <source>
        <dbReference type="ARBA" id="ARBA00048894"/>
    </source>
</evidence>
<evidence type="ECO:0000313" key="23">
    <source>
        <dbReference type="EMBL" id="KAG6455684.1"/>
    </source>
</evidence>
<keyword evidence="4" id="KW-0479">Metal-binding</keyword>
<evidence type="ECO:0000256" key="9">
    <source>
        <dbReference type="ARBA" id="ARBA00024486"/>
    </source>
</evidence>
<dbReference type="OrthoDB" id="408303at2759"/>
<dbReference type="CDD" id="cd03427">
    <property type="entry name" value="NUDIX_MTH1_Nudt1"/>
    <property type="match status" value="1"/>
</dbReference>
<dbReference type="SUPFAM" id="SSF55811">
    <property type="entry name" value="Nudix"/>
    <property type="match status" value="1"/>
</dbReference>
<comment type="catalytic activity">
    <reaction evidence="10">
        <text>2-oxo-ATP + H2O = 2-oxo-AMP + diphosphate + H(+)</text>
        <dbReference type="Rhea" id="RHEA:67392"/>
        <dbReference type="ChEBI" id="CHEBI:15377"/>
        <dbReference type="ChEBI" id="CHEBI:15378"/>
        <dbReference type="ChEBI" id="CHEBI:33019"/>
        <dbReference type="ChEBI" id="CHEBI:71395"/>
        <dbReference type="ChEBI" id="CHEBI:172878"/>
    </reaction>
    <physiologicalReaction direction="left-to-right" evidence="10">
        <dbReference type="Rhea" id="RHEA:67393"/>
    </physiologicalReaction>
</comment>
<comment type="caution">
    <text evidence="23">The sequence shown here is derived from an EMBL/GenBank/DDBJ whole genome shotgun (WGS) entry which is preliminary data.</text>
</comment>
<evidence type="ECO:0000256" key="4">
    <source>
        <dbReference type="ARBA" id="ARBA00022723"/>
    </source>
</evidence>
<evidence type="ECO:0000256" key="2">
    <source>
        <dbReference type="ARBA" id="ARBA00005582"/>
    </source>
</evidence>
<dbReference type="PANTHER" id="PTHR43758:SF2">
    <property type="entry name" value="OXIDIZED PURINE NUCLEOSIDE TRIPHOSPHATE HYDROLASE"/>
    <property type="match status" value="1"/>
</dbReference>
<comment type="catalytic activity">
    <reaction evidence="7">
        <text>8-oxo-dATP + H2O = 8-oxo-dAMP + diphosphate + H(+)</text>
        <dbReference type="Rhea" id="RHEA:65396"/>
        <dbReference type="ChEBI" id="CHEBI:15377"/>
        <dbReference type="ChEBI" id="CHEBI:15378"/>
        <dbReference type="ChEBI" id="CHEBI:33019"/>
        <dbReference type="ChEBI" id="CHEBI:71361"/>
        <dbReference type="ChEBI" id="CHEBI:172871"/>
    </reaction>
    <physiologicalReaction direction="left-to-right" evidence="7">
        <dbReference type="Rhea" id="RHEA:65397"/>
    </physiologicalReaction>
</comment>
<accession>A0A921ZD67</accession>
<dbReference type="GO" id="GO:0046872">
    <property type="term" value="F:metal ion binding"/>
    <property type="evidence" value="ECO:0007669"/>
    <property type="project" value="UniProtKB-KW"/>
</dbReference>
<dbReference type="InterPro" id="IPR003563">
    <property type="entry name" value="8ODP"/>
</dbReference>
<comment type="catalytic activity">
    <reaction evidence="8">
        <text>2-oxo-dATP + H2O = 2-oxo-dAMP + diphosphate + H(+)</text>
        <dbReference type="Rhea" id="RHEA:31583"/>
        <dbReference type="ChEBI" id="CHEBI:15377"/>
        <dbReference type="ChEBI" id="CHEBI:15378"/>
        <dbReference type="ChEBI" id="CHEBI:33019"/>
        <dbReference type="ChEBI" id="CHEBI:63212"/>
        <dbReference type="ChEBI" id="CHEBI:77897"/>
        <dbReference type="EC" id="3.6.1.56"/>
    </reaction>
    <physiologicalReaction direction="left-to-right" evidence="8">
        <dbReference type="Rhea" id="RHEA:31584"/>
    </physiologicalReaction>
</comment>
<evidence type="ECO:0000256" key="5">
    <source>
        <dbReference type="ARBA" id="ARBA00022801"/>
    </source>
</evidence>
<dbReference type="PROSITE" id="PS51462">
    <property type="entry name" value="NUDIX"/>
    <property type="match status" value="1"/>
</dbReference>
<dbReference type="Pfam" id="PF00293">
    <property type="entry name" value="NUDIX"/>
    <property type="match status" value="1"/>
</dbReference>
<evidence type="ECO:0000256" key="20">
    <source>
        <dbReference type="ARBA" id="ARBA00049032"/>
    </source>
</evidence>
<comment type="function">
    <text evidence="21">Oxidized purine nucleoside triphosphate hydrolase which is a prominent sanitizer of the oxidized nucleotide pool. Catalyzes the hydrolysis of 2-oxo-dATP (2-hydroxy-dATP) into 2-oxo-dAMP. Also has a significant hydrolase activity toward 2-oxo-ATP, 8-oxo-dGTP and 8-oxo-dATP. Through the hydrolysis of oxidized purine nucleoside triphosphates, prevents their incorporation into DNA and the subsequent transversions A:T to C:G and G:C to T:A. Also catalyzes the hydrolysis of methylated purine nucleoside triphosphate preventing their integration into DNA. Through this antimutagenic activity protects cells from oxidative stress.</text>
</comment>
<evidence type="ECO:0000256" key="16">
    <source>
        <dbReference type="ARBA" id="ARBA00031927"/>
    </source>
</evidence>
<evidence type="ECO:0000256" key="11">
    <source>
        <dbReference type="ARBA" id="ARBA00026103"/>
    </source>
</evidence>
<evidence type="ECO:0000256" key="3">
    <source>
        <dbReference type="ARBA" id="ARBA00011245"/>
    </source>
</evidence>
<evidence type="ECO:0000313" key="24">
    <source>
        <dbReference type="Proteomes" id="UP000791440"/>
    </source>
</evidence>
<sequence>MLLKKVYTLVFIRNDTKILLGWKKRGFGVNQWNGFGGKLEPNETIQEAAVRELKEECCLSVKTADLRNIGHLEFTFEDDPVMMDVRVFSTNMYEGVPKETEEMCPKWFDLDRIPFDDMWPDDKFWFPYMLKNKLFYAKFHYKGFDTILHYNIEELESMEDFYAKKST</sequence>
<evidence type="ECO:0000256" key="14">
    <source>
        <dbReference type="ARBA" id="ARBA00030634"/>
    </source>
</evidence>
<evidence type="ECO:0000256" key="21">
    <source>
        <dbReference type="ARBA" id="ARBA00053094"/>
    </source>
</evidence>
<dbReference type="Gene3D" id="3.90.79.10">
    <property type="entry name" value="Nucleoside Triphosphate Pyrophosphohydrolase"/>
    <property type="match status" value="1"/>
</dbReference>
<comment type="similarity">
    <text evidence="2">Belongs to the Nudix hydrolase family.</text>
</comment>
<proteinExistence type="inferred from homology"/>
<reference evidence="23" key="1">
    <citation type="journal article" date="2016" name="Insect Biochem. Mol. Biol.">
        <title>Multifaceted biological insights from a draft genome sequence of the tobacco hornworm moth, Manduca sexta.</title>
        <authorList>
            <person name="Kanost M.R."/>
            <person name="Arrese E.L."/>
            <person name="Cao X."/>
            <person name="Chen Y.R."/>
            <person name="Chellapilla S."/>
            <person name="Goldsmith M.R."/>
            <person name="Grosse-Wilde E."/>
            <person name="Heckel D.G."/>
            <person name="Herndon N."/>
            <person name="Jiang H."/>
            <person name="Papanicolaou A."/>
            <person name="Qu J."/>
            <person name="Soulages J.L."/>
            <person name="Vogel H."/>
            <person name="Walters J."/>
            <person name="Waterhouse R.M."/>
            <person name="Ahn S.J."/>
            <person name="Almeida F.C."/>
            <person name="An C."/>
            <person name="Aqrawi P."/>
            <person name="Bretschneider A."/>
            <person name="Bryant W.B."/>
            <person name="Bucks S."/>
            <person name="Chao H."/>
            <person name="Chevignon G."/>
            <person name="Christen J.M."/>
            <person name="Clarke D.F."/>
            <person name="Dittmer N.T."/>
            <person name="Ferguson L.C.F."/>
            <person name="Garavelou S."/>
            <person name="Gordon K.H.J."/>
            <person name="Gunaratna R.T."/>
            <person name="Han Y."/>
            <person name="Hauser F."/>
            <person name="He Y."/>
            <person name="Heidel-Fischer H."/>
            <person name="Hirsh A."/>
            <person name="Hu Y."/>
            <person name="Jiang H."/>
            <person name="Kalra D."/>
            <person name="Klinner C."/>
            <person name="Konig C."/>
            <person name="Kovar C."/>
            <person name="Kroll A.R."/>
            <person name="Kuwar S.S."/>
            <person name="Lee S.L."/>
            <person name="Lehman R."/>
            <person name="Li K."/>
            <person name="Li Z."/>
            <person name="Liang H."/>
            <person name="Lovelace S."/>
            <person name="Lu Z."/>
            <person name="Mansfield J.H."/>
            <person name="McCulloch K.J."/>
            <person name="Mathew T."/>
            <person name="Morton B."/>
            <person name="Muzny D.M."/>
            <person name="Neunemann D."/>
            <person name="Ongeri F."/>
            <person name="Pauchet Y."/>
            <person name="Pu L.L."/>
            <person name="Pyrousis I."/>
            <person name="Rao X.J."/>
            <person name="Redding A."/>
            <person name="Roesel C."/>
            <person name="Sanchez-Gracia A."/>
            <person name="Schaack S."/>
            <person name="Shukla A."/>
            <person name="Tetreau G."/>
            <person name="Wang Y."/>
            <person name="Xiong G.H."/>
            <person name="Traut W."/>
            <person name="Walsh T.K."/>
            <person name="Worley K.C."/>
            <person name="Wu D."/>
            <person name="Wu W."/>
            <person name="Wu Y.Q."/>
            <person name="Zhang X."/>
            <person name="Zou Z."/>
            <person name="Zucker H."/>
            <person name="Briscoe A.D."/>
            <person name="Burmester T."/>
            <person name="Clem R.J."/>
            <person name="Feyereisen R."/>
            <person name="Grimmelikhuijzen C.J.P."/>
            <person name="Hamodrakas S.J."/>
            <person name="Hansson B.S."/>
            <person name="Huguet E."/>
            <person name="Jermiin L.S."/>
            <person name="Lan Q."/>
            <person name="Lehman H.K."/>
            <person name="Lorenzen M."/>
            <person name="Merzendorfer H."/>
            <person name="Michalopoulos I."/>
            <person name="Morton D.B."/>
            <person name="Muthukrishnan S."/>
            <person name="Oakeshott J.G."/>
            <person name="Palmer W."/>
            <person name="Park Y."/>
            <person name="Passarelli A.L."/>
            <person name="Rozas J."/>
            <person name="Schwartz L.M."/>
            <person name="Smith W."/>
            <person name="Southgate A."/>
            <person name="Vilcinskas A."/>
            <person name="Vogt R."/>
            <person name="Wang P."/>
            <person name="Werren J."/>
            <person name="Yu X.Q."/>
            <person name="Zhou J.J."/>
            <person name="Brown S.J."/>
            <person name="Scherer S.E."/>
            <person name="Richards S."/>
            <person name="Blissard G.W."/>
        </authorList>
    </citation>
    <scope>NUCLEOTIDE SEQUENCE</scope>
</reference>
<dbReference type="GO" id="GO:0005737">
    <property type="term" value="C:cytoplasm"/>
    <property type="evidence" value="ECO:0007669"/>
    <property type="project" value="TreeGrafter"/>
</dbReference>
<evidence type="ECO:0000259" key="22">
    <source>
        <dbReference type="PROSITE" id="PS51462"/>
    </source>
</evidence>
<dbReference type="PANTHER" id="PTHR43758">
    <property type="entry name" value="7,8-DIHYDRO-8-OXOGUANINE TRIPHOSPHATASE"/>
    <property type="match status" value="1"/>
</dbReference>
<keyword evidence="5" id="KW-0378">Hydrolase</keyword>
<evidence type="ECO:0000256" key="8">
    <source>
        <dbReference type="ARBA" id="ARBA00024459"/>
    </source>
</evidence>
<dbReference type="AlphaFoldDB" id="A0A921ZD67"/>
<evidence type="ECO:0000256" key="17">
    <source>
        <dbReference type="ARBA" id="ARBA00032071"/>
    </source>
</evidence>
<protein>
    <recommendedName>
        <fullName evidence="12">Oxidized purine nucleoside triphosphate hydrolase</fullName>
        <ecNumber evidence="11">3.6.1.56</ecNumber>
    </recommendedName>
    <alternativeName>
        <fullName evidence="16">2-hydroxy-dATP diphosphatase</fullName>
    </alternativeName>
    <alternativeName>
        <fullName evidence="15">7,8-dihydro-8-oxoguanine triphosphatase</fullName>
    </alternativeName>
    <alternativeName>
        <fullName evidence="14">8-oxo-dGTPase</fullName>
    </alternativeName>
    <alternativeName>
        <fullName evidence="17">Methylated purine nucleoside triphosphate hydrolase</fullName>
    </alternativeName>
    <alternativeName>
        <fullName evidence="13">Nucleoside diphosphate-linked moiety X motif 1</fullName>
    </alternativeName>
</protein>
<dbReference type="GO" id="GO:0008828">
    <property type="term" value="F:dATP diphosphatase activity"/>
    <property type="evidence" value="ECO:0007669"/>
    <property type="project" value="UniProtKB-EC"/>
</dbReference>
<evidence type="ECO:0000256" key="12">
    <source>
        <dbReference type="ARBA" id="ARBA00026218"/>
    </source>
</evidence>
<dbReference type="InterPro" id="IPR000086">
    <property type="entry name" value="NUDIX_hydrolase_dom"/>
</dbReference>
<comment type="subunit">
    <text evidence="3">Monomer.</text>
</comment>
<dbReference type="EMBL" id="JH668496">
    <property type="protein sequence ID" value="KAG6455684.1"/>
    <property type="molecule type" value="Genomic_DNA"/>
</dbReference>
<evidence type="ECO:0000256" key="1">
    <source>
        <dbReference type="ARBA" id="ARBA00001946"/>
    </source>
</evidence>
<comment type="catalytic activity">
    <reaction evidence="19">
        <text>O(6)-methyl-dGTP + H2O = O(6)-methyl-dGMP + diphosphate + H(+)</text>
        <dbReference type="Rhea" id="RHEA:67600"/>
        <dbReference type="ChEBI" id="CHEBI:15377"/>
        <dbReference type="ChEBI" id="CHEBI:15378"/>
        <dbReference type="ChEBI" id="CHEBI:33019"/>
        <dbReference type="ChEBI" id="CHEBI:169974"/>
        <dbReference type="ChEBI" id="CHEBI:169975"/>
    </reaction>
    <physiologicalReaction direction="left-to-right" evidence="19">
        <dbReference type="Rhea" id="RHEA:67601"/>
    </physiologicalReaction>
</comment>
<gene>
    <name evidence="23" type="ORF">O3G_MSEX009351</name>
</gene>
<comment type="catalytic activity">
    <reaction evidence="18">
        <text>N(6)-methyl-ATP + H2O = N(6)-methyl-AMP + diphosphate + H(+)</text>
        <dbReference type="Rhea" id="RHEA:67608"/>
        <dbReference type="ChEBI" id="CHEBI:15377"/>
        <dbReference type="ChEBI" id="CHEBI:15378"/>
        <dbReference type="ChEBI" id="CHEBI:33019"/>
        <dbReference type="ChEBI" id="CHEBI:144842"/>
        <dbReference type="ChEBI" id="CHEBI:172873"/>
    </reaction>
    <physiologicalReaction direction="left-to-right" evidence="18">
        <dbReference type="Rhea" id="RHEA:67609"/>
    </physiologicalReaction>
</comment>
<evidence type="ECO:0000256" key="6">
    <source>
        <dbReference type="ARBA" id="ARBA00022842"/>
    </source>
</evidence>
<evidence type="ECO:0000256" key="15">
    <source>
        <dbReference type="ARBA" id="ARBA00030682"/>
    </source>
</evidence>
<dbReference type="EC" id="3.6.1.56" evidence="11"/>
<evidence type="ECO:0000256" key="13">
    <source>
        <dbReference type="ARBA" id="ARBA00029673"/>
    </source>
</evidence>
<dbReference type="Proteomes" id="UP000791440">
    <property type="component" value="Unassembled WGS sequence"/>
</dbReference>
<dbReference type="PRINTS" id="PR01403">
    <property type="entry name" value="8OXTPHPHTASE"/>
</dbReference>
<feature type="domain" description="Nudix hydrolase" evidence="22">
    <location>
        <begin position="1"/>
        <end position="134"/>
    </location>
</feature>
<evidence type="ECO:0000256" key="7">
    <source>
        <dbReference type="ARBA" id="ARBA00024448"/>
    </source>
</evidence>
<dbReference type="InterPro" id="IPR015797">
    <property type="entry name" value="NUDIX_hydrolase-like_dom_sf"/>
</dbReference>
<evidence type="ECO:0000256" key="10">
    <source>
        <dbReference type="ARBA" id="ARBA00024596"/>
    </source>
</evidence>
<keyword evidence="24" id="KW-1185">Reference proteome</keyword>